<protein>
    <submittedName>
        <fullName evidence="2">Uncharacterized protein DUF1801</fullName>
    </submittedName>
</protein>
<dbReference type="SUPFAM" id="SSF159888">
    <property type="entry name" value="YdhG-like"/>
    <property type="match status" value="1"/>
</dbReference>
<comment type="caution">
    <text evidence="2">The sequence shown here is derived from an EMBL/GenBank/DDBJ whole genome shotgun (WGS) entry which is preliminary data.</text>
</comment>
<organism evidence="2 3">
    <name type="scientific">Glaciihabitans tibetensis</name>
    <dbReference type="NCBI Taxonomy" id="1266600"/>
    <lineage>
        <taxon>Bacteria</taxon>
        <taxon>Bacillati</taxon>
        <taxon>Actinomycetota</taxon>
        <taxon>Actinomycetes</taxon>
        <taxon>Micrococcales</taxon>
        <taxon>Microbacteriaceae</taxon>
        <taxon>Glaciihabitans</taxon>
    </lineage>
</organism>
<keyword evidence="3" id="KW-1185">Reference proteome</keyword>
<feature type="domain" description="YdhG-like" evidence="1">
    <location>
        <begin position="20"/>
        <end position="103"/>
    </location>
</feature>
<dbReference type="Gene3D" id="3.90.1150.200">
    <property type="match status" value="1"/>
</dbReference>
<name>A0A2T0VIU5_9MICO</name>
<evidence type="ECO:0000313" key="2">
    <source>
        <dbReference type="EMBL" id="PRY70005.1"/>
    </source>
</evidence>
<accession>A0A2T0VIU5</accession>
<reference evidence="2 3" key="1">
    <citation type="submission" date="2018-03" db="EMBL/GenBank/DDBJ databases">
        <title>Genomic Encyclopedia of Type Strains, Phase III (KMG-III): the genomes of soil and plant-associated and newly described type strains.</title>
        <authorList>
            <person name="Whitman W."/>
        </authorList>
    </citation>
    <scope>NUCLEOTIDE SEQUENCE [LARGE SCALE GENOMIC DNA]</scope>
    <source>
        <strain evidence="2 3">CGMCC 1.12484</strain>
    </source>
</reference>
<dbReference type="EMBL" id="PVTL01000001">
    <property type="protein sequence ID" value="PRY70005.1"/>
    <property type="molecule type" value="Genomic_DNA"/>
</dbReference>
<dbReference type="OrthoDB" id="9811812at2"/>
<proteinExistence type="predicted"/>
<gene>
    <name evidence="2" type="ORF">B0I08_101127</name>
</gene>
<dbReference type="Pfam" id="PF08818">
    <property type="entry name" value="DUF1801"/>
    <property type="match status" value="1"/>
</dbReference>
<dbReference type="InterPro" id="IPR014922">
    <property type="entry name" value="YdhG-like"/>
</dbReference>
<evidence type="ECO:0000259" key="1">
    <source>
        <dbReference type="Pfam" id="PF08818"/>
    </source>
</evidence>
<evidence type="ECO:0000313" key="3">
    <source>
        <dbReference type="Proteomes" id="UP000237983"/>
    </source>
</evidence>
<dbReference type="AlphaFoldDB" id="A0A2T0VIU5"/>
<dbReference type="Proteomes" id="UP000237983">
    <property type="component" value="Unassembled WGS sequence"/>
</dbReference>
<sequence>MAAKFSTVEDFLAAQSEAGRAQVEALREIVLTCTPGVQEHIKWNSPSYYIVPGEDRVTVNAHGAGPVRLVLHAGATTPEDKSAAPSFAGDPHGLLTWHSNIRASLTGGDLDGIAAAREHIAGVLRSWFLEVE</sequence>
<dbReference type="RefSeq" id="WP_106208817.1">
    <property type="nucleotide sequence ID" value="NZ_PVTL01000001.1"/>
</dbReference>